<gene>
    <name evidence="1" type="ORF">LK487_18975</name>
</gene>
<protein>
    <submittedName>
        <fullName evidence="1">Uncharacterized protein</fullName>
    </submittedName>
</protein>
<dbReference type="EMBL" id="JAJFBX010000495">
    <property type="protein sequence ID" value="MCC2749056.1"/>
    <property type="molecule type" value="Genomic_DNA"/>
</dbReference>
<evidence type="ECO:0000313" key="1">
    <source>
        <dbReference type="EMBL" id="MCC2749056.1"/>
    </source>
</evidence>
<name>A0AAW4WR54_9FIRM</name>
<reference evidence="1" key="1">
    <citation type="submission" date="2021-10" db="EMBL/GenBank/DDBJ databases">
        <title>Collection of gut derived symbiotic bacterial strains cultured from healthy donors.</title>
        <authorList>
            <person name="Lin H."/>
            <person name="Littmann E."/>
            <person name="Claire K."/>
            <person name="Pamer E."/>
        </authorList>
    </citation>
    <scope>NUCLEOTIDE SEQUENCE</scope>
    <source>
        <strain evidence="1">MSK.22.92</strain>
    </source>
</reference>
<comment type="caution">
    <text evidence="1">The sequence shown here is derived from an EMBL/GenBank/DDBJ whole genome shotgun (WGS) entry which is preliminary data.</text>
</comment>
<evidence type="ECO:0000313" key="2">
    <source>
        <dbReference type="Proteomes" id="UP001197847"/>
    </source>
</evidence>
<proteinExistence type="predicted"/>
<accession>A0AAW4WR54</accession>
<dbReference type="Gene3D" id="3.40.190.10">
    <property type="entry name" value="Periplasmic binding protein-like II"/>
    <property type="match status" value="1"/>
</dbReference>
<dbReference type="AlphaFoldDB" id="A0AAW4WR54"/>
<dbReference type="Proteomes" id="UP001197847">
    <property type="component" value="Unassembled WGS sequence"/>
</dbReference>
<feature type="non-terminal residue" evidence="1">
    <location>
        <position position="1"/>
    </location>
</feature>
<sequence>LRPKVCGDVMCINQEWLDNLGLETPKTYKELEEVLVKFATEDADGDGDPTNEIGITNAAGSGLLSGDLRHILSP</sequence>
<feature type="non-terminal residue" evidence="1">
    <location>
        <position position="74"/>
    </location>
</feature>
<organism evidence="1 2">
    <name type="scientific">Agathobacter rectalis</name>
    <dbReference type="NCBI Taxonomy" id="39491"/>
    <lineage>
        <taxon>Bacteria</taxon>
        <taxon>Bacillati</taxon>
        <taxon>Bacillota</taxon>
        <taxon>Clostridia</taxon>
        <taxon>Lachnospirales</taxon>
        <taxon>Lachnospiraceae</taxon>
        <taxon>Agathobacter</taxon>
    </lineage>
</organism>
<dbReference type="SUPFAM" id="SSF53850">
    <property type="entry name" value="Periplasmic binding protein-like II"/>
    <property type="match status" value="1"/>
</dbReference>